<dbReference type="InterPro" id="IPR029063">
    <property type="entry name" value="SAM-dependent_MTases_sf"/>
</dbReference>
<reference evidence="6" key="1">
    <citation type="submission" date="2019-10" db="EMBL/GenBank/DDBJ databases">
        <authorList>
            <consortium name="NARMS: The National Antimicrobial Resistance Monitoring System"/>
        </authorList>
    </citation>
    <scope>NUCLEOTIDE SEQUENCE</scope>
    <source>
        <strain evidence="6">FSIS21925702</strain>
    </source>
</reference>
<dbReference type="InterPro" id="IPR012327">
    <property type="entry name" value="MeTrfase_D12"/>
</dbReference>
<dbReference type="InterPro" id="IPR002052">
    <property type="entry name" value="DNA_methylase_N6_adenine_CS"/>
</dbReference>
<protein>
    <recommendedName>
        <fullName evidence="1">site-specific DNA-methyltransferase (adenine-specific)</fullName>
        <ecNumber evidence="1">2.1.1.72</ecNumber>
    </recommendedName>
</protein>
<dbReference type="EMBL" id="AAMIQP010000102">
    <property type="protein sequence ID" value="EDH7412834.1"/>
    <property type="molecule type" value="Genomic_DNA"/>
</dbReference>
<evidence type="ECO:0000256" key="1">
    <source>
        <dbReference type="ARBA" id="ARBA00011900"/>
    </source>
</evidence>
<accession>A0A6C7WRS1</accession>
<organism evidence="6">
    <name type="scientific">Campylobacter jejuni</name>
    <dbReference type="NCBI Taxonomy" id="197"/>
    <lineage>
        <taxon>Bacteria</taxon>
        <taxon>Pseudomonadati</taxon>
        <taxon>Campylobacterota</taxon>
        <taxon>Epsilonproteobacteria</taxon>
        <taxon>Campylobacterales</taxon>
        <taxon>Campylobacteraceae</taxon>
        <taxon>Campylobacter</taxon>
    </lineage>
</organism>
<proteinExistence type="predicted"/>
<dbReference type="GO" id="GO:0032259">
    <property type="term" value="P:methylation"/>
    <property type="evidence" value="ECO:0007669"/>
    <property type="project" value="UniProtKB-KW"/>
</dbReference>
<evidence type="ECO:0000256" key="2">
    <source>
        <dbReference type="ARBA" id="ARBA00022603"/>
    </source>
</evidence>
<gene>
    <name evidence="6" type="ORF">GD389_07145</name>
</gene>
<evidence type="ECO:0000256" key="4">
    <source>
        <dbReference type="ARBA" id="ARBA00022691"/>
    </source>
</evidence>
<dbReference type="AlphaFoldDB" id="A0A6C7WRS1"/>
<feature type="non-terminal residue" evidence="6">
    <location>
        <position position="281"/>
    </location>
</feature>
<name>A0A6C7WRS1_CAMJU</name>
<dbReference type="GO" id="GO:0003676">
    <property type="term" value="F:nucleic acid binding"/>
    <property type="evidence" value="ECO:0007669"/>
    <property type="project" value="InterPro"/>
</dbReference>
<keyword evidence="2 6" id="KW-0489">Methyltransferase</keyword>
<dbReference type="GO" id="GO:0009007">
    <property type="term" value="F:site-specific DNA-methyltransferase (adenine-specific) activity"/>
    <property type="evidence" value="ECO:0007669"/>
    <property type="project" value="UniProtKB-EC"/>
</dbReference>
<keyword evidence="4" id="KW-0949">S-adenosyl-L-methionine</keyword>
<dbReference type="PRINTS" id="PR00505">
    <property type="entry name" value="D12N6MTFRASE"/>
</dbReference>
<evidence type="ECO:0000313" key="6">
    <source>
        <dbReference type="EMBL" id="EDH7412834.1"/>
    </source>
</evidence>
<keyword evidence="3" id="KW-0808">Transferase</keyword>
<evidence type="ECO:0000256" key="5">
    <source>
        <dbReference type="ARBA" id="ARBA00047942"/>
    </source>
</evidence>
<dbReference type="PROSITE" id="PS00092">
    <property type="entry name" value="N6_MTASE"/>
    <property type="match status" value="1"/>
</dbReference>
<sequence>MKENPSFLKEQIITYLGNKRALLSFLNNGFKVAKKELGKDKFSFCDIFSGSGVVSRFAKAHSNYILANDLEDYSKLINECYLANKDKDLPQNIKKYYKNLIQNLDFQKGFISELYAPKDDDDIKKNERVFYTFKNALYLDTIRQKIENEIPKELRHFFIAPLIYEASVHSNTSGVFKGFYKGKDGIGKFGGEGQNALKRIKGEIELKMPIFSNFSCEFEVMQKDANMLAKELDFFDVVYLDPPYNQHPYSSNYFMLNLIANYKKPEEISKISGIPKDWNRS</sequence>
<dbReference type="GO" id="GO:0009307">
    <property type="term" value="P:DNA restriction-modification system"/>
    <property type="evidence" value="ECO:0007669"/>
    <property type="project" value="InterPro"/>
</dbReference>
<dbReference type="Pfam" id="PF02086">
    <property type="entry name" value="MethyltransfD12"/>
    <property type="match status" value="1"/>
</dbReference>
<dbReference type="EC" id="2.1.1.72" evidence="1"/>
<dbReference type="SUPFAM" id="SSF53335">
    <property type="entry name" value="S-adenosyl-L-methionine-dependent methyltransferases"/>
    <property type="match status" value="1"/>
</dbReference>
<evidence type="ECO:0000256" key="3">
    <source>
        <dbReference type="ARBA" id="ARBA00022679"/>
    </source>
</evidence>
<comment type="catalytic activity">
    <reaction evidence="5">
        <text>a 2'-deoxyadenosine in DNA + S-adenosyl-L-methionine = an N(6)-methyl-2'-deoxyadenosine in DNA + S-adenosyl-L-homocysteine + H(+)</text>
        <dbReference type="Rhea" id="RHEA:15197"/>
        <dbReference type="Rhea" id="RHEA-COMP:12418"/>
        <dbReference type="Rhea" id="RHEA-COMP:12419"/>
        <dbReference type="ChEBI" id="CHEBI:15378"/>
        <dbReference type="ChEBI" id="CHEBI:57856"/>
        <dbReference type="ChEBI" id="CHEBI:59789"/>
        <dbReference type="ChEBI" id="CHEBI:90615"/>
        <dbReference type="ChEBI" id="CHEBI:90616"/>
        <dbReference type="EC" id="2.1.1.72"/>
    </reaction>
</comment>
<comment type="caution">
    <text evidence="6">The sequence shown here is derived from an EMBL/GenBank/DDBJ whole genome shotgun (WGS) entry which is preliminary data.</text>
</comment>